<dbReference type="Pfam" id="PF01826">
    <property type="entry name" value="TIL"/>
    <property type="match status" value="1"/>
</dbReference>
<keyword evidence="5" id="KW-1015">Disulfide bond</keyword>
<accession>A0A8C6B9Q1</accession>
<evidence type="ECO:0000256" key="4">
    <source>
        <dbReference type="ARBA" id="ARBA00022737"/>
    </source>
</evidence>
<name>A0A8C6B9Q1_MONMO</name>
<dbReference type="SMART" id="SM00214">
    <property type="entry name" value="VWC"/>
    <property type="match status" value="5"/>
</dbReference>
<evidence type="ECO:0000256" key="6">
    <source>
        <dbReference type="ARBA" id="ARBA00023180"/>
    </source>
</evidence>
<evidence type="ECO:0000313" key="16">
    <source>
        <dbReference type="Proteomes" id="UP000694561"/>
    </source>
</evidence>
<dbReference type="FunFam" id="2.10.70.10:FF:000034">
    <property type="entry name" value="BMP-binding endothelial regulator protein"/>
    <property type="match status" value="1"/>
</dbReference>
<evidence type="ECO:0000256" key="11">
    <source>
        <dbReference type="ARBA" id="ARBA00078808"/>
    </source>
</evidence>
<keyword evidence="6" id="KW-0325">Glycoprotein</keyword>
<dbReference type="InterPro" id="IPR052424">
    <property type="entry name" value="Kielin_Chordin-BMP_Reg"/>
</dbReference>
<dbReference type="GO" id="GO:0005576">
    <property type="term" value="C:extracellular region"/>
    <property type="evidence" value="ECO:0007669"/>
    <property type="project" value="UniProtKB-SubCell"/>
</dbReference>
<evidence type="ECO:0000256" key="1">
    <source>
        <dbReference type="ARBA" id="ARBA00004613"/>
    </source>
</evidence>
<evidence type="ECO:0000256" key="5">
    <source>
        <dbReference type="ARBA" id="ARBA00023157"/>
    </source>
</evidence>
<dbReference type="GO" id="GO:0048731">
    <property type="term" value="P:system development"/>
    <property type="evidence" value="ECO:0007669"/>
    <property type="project" value="UniProtKB-ARBA"/>
</dbReference>
<evidence type="ECO:0000256" key="9">
    <source>
        <dbReference type="ARBA" id="ARBA00071918"/>
    </source>
</evidence>
<dbReference type="SMART" id="SM00832">
    <property type="entry name" value="C8"/>
    <property type="match status" value="1"/>
</dbReference>
<gene>
    <name evidence="15" type="primary">BMPER</name>
</gene>
<comment type="subunit">
    <text evidence="8">Interacts with BMP4.</text>
</comment>
<dbReference type="AlphaFoldDB" id="A0A8C6B9Q1"/>
<dbReference type="Pfam" id="PF08742">
    <property type="entry name" value="C8"/>
    <property type="match status" value="1"/>
</dbReference>
<dbReference type="PANTHER" id="PTHR46698">
    <property type="entry name" value="CROSSVEINLESS 2"/>
    <property type="match status" value="1"/>
</dbReference>
<feature type="chain" id="PRO_5034538978" description="BMP-binding endothelial regulator protein" evidence="12">
    <location>
        <begin position="40"/>
        <end position="575"/>
    </location>
</feature>
<keyword evidence="2" id="KW-0964">Secreted</keyword>
<evidence type="ECO:0000313" key="15">
    <source>
        <dbReference type="Ensembl" id="ENSMMNP00015011476.1"/>
    </source>
</evidence>
<evidence type="ECO:0000256" key="3">
    <source>
        <dbReference type="ARBA" id="ARBA00022729"/>
    </source>
</evidence>
<dbReference type="PROSITE" id="PS51233">
    <property type="entry name" value="VWFD"/>
    <property type="match status" value="1"/>
</dbReference>
<dbReference type="Gene3D" id="2.10.70.10">
    <property type="entry name" value="Complement Module, domain 1"/>
    <property type="match status" value="2"/>
</dbReference>
<dbReference type="GO" id="GO:0090092">
    <property type="term" value="P:regulation of transmembrane receptor protein serine/threonine kinase signaling pathway"/>
    <property type="evidence" value="ECO:0007669"/>
    <property type="project" value="UniProtKB-ARBA"/>
</dbReference>
<evidence type="ECO:0000256" key="7">
    <source>
        <dbReference type="ARBA" id="ARBA00058234"/>
    </source>
</evidence>
<evidence type="ECO:0000256" key="12">
    <source>
        <dbReference type="SAM" id="SignalP"/>
    </source>
</evidence>
<dbReference type="Pfam" id="PF00093">
    <property type="entry name" value="VWC"/>
    <property type="match status" value="2"/>
</dbReference>
<dbReference type="InterPro" id="IPR002919">
    <property type="entry name" value="TIL_dom"/>
</dbReference>
<feature type="domain" description="VWFC" evidence="13">
    <location>
        <begin position="299"/>
        <end position="358"/>
    </location>
</feature>
<dbReference type="PANTHER" id="PTHR46698:SF4">
    <property type="entry name" value="CROSSVEINLESS 2"/>
    <property type="match status" value="1"/>
</dbReference>
<reference evidence="15" key="1">
    <citation type="submission" date="2025-08" db="UniProtKB">
        <authorList>
            <consortium name="Ensembl"/>
        </authorList>
    </citation>
    <scope>IDENTIFICATION</scope>
</reference>
<dbReference type="InterPro" id="IPR014853">
    <property type="entry name" value="VWF/SSPO/ZAN-like_Cys-rich_dom"/>
</dbReference>
<keyword evidence="4" id="KW-0677">Repeat</keyword>
<comment type="function">
    <text evidence="7">Inhibitor of bone morphogenetic protein (BMP) function, it may regulate BMP responsiveness of osteoblasts and chondrocytes.</text>
</comment>
<comment type="subcellular location">
    <subcellularLocation>
        <location evidence="1">Secreted</location>
    </subcellularLocation>
</comment>
<dbReference type="Pfam" id="PF00094">
    <property type="entry name" value="VWD"/>
    <property type="match status" value="1"/>
</dbReference>
<dbReference type="Gene3D" id="2.10.25.10">
    <property type="entry name" value="Laminin"/>
    <property type="match status" value="1"/>
</dbReference>
<dbReference type="Gene3D" id="6.20.200.20">
    <property type="match status" value="2"/>
</dbReference>
<dbReference type="GeneTree" id="ENSGT00940000156485"/>
<dbReference type="SUPFAM" id="SSF57567">
    <property type="entry name" value="Serine protease inhibitors"/>
    <property type="match status" value="1"/>
</dbReference>
<dbReference type="SUPFAM" id="SSF57603">
    <property type="entry name" value="FnI-like domain"/>
    <property type="match status" value="5"/>
</dbReference>
<proteinExistence type="predicted"/>
<keyword evidence="3 12" id="KW-0732">Signal</keyword>
<sequence length="575" mass="63671">MLWFSGVRALNERPCRRSPGITCCVLLLLNCSGVPMSLASSFLTGSVAKCENEGEVLQIPFITDNPCIMCVCMNKEVTCKREKCPVLSRDCALAIKQRGACCERCKGCTYEGSTYNSSFKWQSPAEACVLRQCQEGVVTESEVRCVVHCKNPSKHLGKCCPTCPGCVFEGVQYREGEEFQPEGDKCIKCSCVGGRTQCVREVCPILSCPQHLSHIPPGQCCPKCLGQRKVFDLPFGSCLFRSDVYDNGSSFLYDNCTACTCRDSTVVCKKKCSHPGGCSKGEEACCEECLLRVPPEDIKVCKFGNKIFRDGEMWSSVNCTICACVKGKTECRKKQCVPISSCPQGKILNRKGCCPICTESLEISWDGDSFVEVMAAPHLKGKLCGLCGNYNGHKRDDLIGGDGNFKFDVDDFAESWRVESNEFCNRPQRKPVPELCQGTVKVKLRAHRECQKLKSWEFQTCHSTVDYSTFYRSCVTDMCECPSHKNCYCESFLAYTRACQREGISVHWEPQQNCAATQCKHGAVYDTCGPGCAKTCDNWNEIGPCNKPCVAGCHCPANLVLHKGRCIKPVLCPQR</sequence>
<evidence type="ECO:0000259" key="13">
    <source>
        <dbReference type="PROSITE" id="PS50184"/>
    </source>
</evidence>
<dbReference type="FunFam" id="2.10.25.10:FF:000236">
    <property type="entry name" value="BMP-binding endothelial regulator protein-like"/>
    <property type="match status" value="1"/>
</dbReference>
<dbReference type="CDD" id="cd19941">
    <property type="entry name" value="TIL"/>
    <property type="match status" value="1"/>
</dbReference>
<feature type="domain" description="VWFD" evidence="14">
    <location>
        <begin position="226"/>
        <end position="425"/>
    </location>
</feature>
<feature type="domain" description="VWFC" evidence="13">
    <location>
        <begin position="164"/>
        <end position="225"/>
    </location>
</feature>
<dbReference type="Proteomes" id="UP000694561">
    <property type="component" value="Unplaced"/>
</dbReference>
<evidence type="ECO:0000259" key="14">
    <source>
        <dbReference type="PROSITE" id="PS51233"/>
    </source>
</evidence>
<evidence type="ECO:0000256" key="2">
    <source>
        <dbReference type="ARBA" id="ARBA00022525"/>
    </source>
</evidence>
<evidence type="ECO:0000256" key="8">
    <source>
        <dbReference type="ARBA" id="ARBA00062400"/>
    </source>
</evidence>
<reference evidence="15" key="2">
    <citation type="submission" date="2025-09" db="UniProtKB">
        <authorList>
            <consortium name="Ensembl"/>
        </authorList>
    </citation>
    <scope>IDENTIFICATION</scope>
</reference>
<dbReference type="InterPro" id="IPR001846">
    <property type="entry name" value="VWF_type-D"/>
</dbReference>
<dbReference type="InterPro" id="IPR001007">
    <property type="entry name" value="VWF_dom"/>
</dbReference>
<feature type="signal peptide" evidence="12">
    <location>
        <begin position="1"/>
        <end position="39"/>
    </location>
</feature>
<dbReference type="Ensembl" id="ENSMMNT00015012565.1">
    <property type="protein sequence ID" value="ENSMMNP00015011476.1"/>
    <property type="gene ID" value="ENSMMNG00015008459.1"/>
</dbReference>
<dbReference type="PROSITE" id="PS50184">
    <property type="entry name" value="VWFC_2"/>
    <property type="match status" value="2"/>
</dbReference>
<dbReference type="GO" id="GO:0035295">
    <property type="term" value="P:tube development"/>
    <property type="evidence" value="ECO:0007669"/>
    <property type="project" value="UniProtKB-ARBA"/>
</dbReference>
<dbReference type="FunFam" id="2.10.70.10:FF:000037">
    <property type="entry name" value="BMP-binding endothelial regulator protein-like"/>
    <property type="match status" value="1"/>
</dbReference>
<keyword evidence="16" id="KW-1185">Reference proteome</keyword>
<evidence type="ECO:0000256" key="10">
    <source>
        <dbReference type="ARBA" id="ARBA00077409"/>
    </source>
</evidence>
<dbReference type="PROSITE" id="PS01208">
    <property type="entry name" value="VWFC_1"/>
    <property type="match status" value="2"/>
</dbReference>
<organism evidence="15 16">
    <name type="scientific">Monodon monoceros</name>
    <name type="common">Narwhal</name>
    <name type="synonym">Ceratodon monodon</name>
    <dbReference type="NCBI Taxonomy" id="40151"/>
    <lineage>
        <taxon>Eukaryota</taxon>
        <taxon>Metazoa</taxon>
        <taxon>Chordata</taxon>
        <taxon>Craniata</taxon>
        <taxon>Vertebrata</taxon>
        <taxon>Euteleostomi</taxon>
        <taxon>Mammalia</taxon>
        <taxon>Eutheria</taxon>
        <taxon>Laurasiatheria</taxon>
        <taxon>Artiodactyla</taxon>
        <taxon>Whippomorpha</taxon>
        <taxon>Cetacea</taxon>
        <taxon>Odontoceti</taxon>
        <taxon>Monodontidae</taxon>
        <taxon>Monodon</taxon>
    </lineage>
</organism>
<dbReference type="InterPro" id="IPR036084">
    <property type="entry name" value="Ser_inhib-like_sf"/>
</dbReference>
<protein>
    <recommendedName>
        <fullName evidence="9">BMP-binding endothelial regulator protein</fullName>
    </recommendedName>
    <alternativeName>
        <fullName evidence="10">Bone morphogenetic protein-binding endothelial cell precursor-derived regulator</fullName>
    </alternativeName>
    <alternativeName>
        <fullName evidence="11">Protein crossveinless-2</fullName>
    </alternativeName>
</protein>